<dbReference type="InterPro" id="IPR006135">
    <property type="entry name" value="T3SS_substrate_exporter"/>
</dbReference>
<keyword evidence="5" id="KW-0969">Cilium</keyword>
<gene>
    <name evidence="5" type="ORF">G3563_27960</name>
</gene>
<evidence type="ECO:0000313" key="5">
    <source>
        <dbReference type="EMBL" id="NEU02840.1"/>
    </source>
</evidence>
<feature type="transmembrane region" description="Helical" evidence="4">
    <location>
        <begin position="38"/>
        <end position="58"/>
    </location>
</feature>
<dbReference type="GO" id="GO:0044781">
    <property type="term" value="P:bacterial-type flagellum organization"/>
    <property type="evidence" value="ECO:0007669"/>
    <property type="project" value="UniProtKB-KW"/>
</dbReference>
<organism evidence="5">
    <name type="scientific">Escherichia coli</name>
    <dbReference type="NCBI Taxonomy" id="562"/>
    <lineage>
        <taxon>Bacteria</taxon>
        <taxon>Pseudomonadati</taxon>
        <taxon>Pseudomonadota</taxon>
        <taxon>Gammaproteobacteria</taxon>
        <taxon>Enterobacterales</taxon>
        <taxon>Enterobacteriaceae</taxon>
        <taxon>Escherichia</taxon>
    </lineage>
</organism>
<keyword evidence="5" id="KW-0966">Cell projection</keyword>
<accession>A0A6D1ADU5</accession>
<keyword evidence="3" id="KW-1006">Bacterial flagellum protein export</keyword>
<evidence type="ECO:0000256" key="2">
    <source>
        <dbReference type="ARBA" id="ARBA00022795"/>
    </source>
</evidence>
<evidence type="ECO:0000256" key="4">
    <source>
        <dbReference type="SAM" id="Phobius"/>
    </source>
</evidence>
<keyword evidence="3" id="KW-0813">Transport</keyword>
<dbReference type="GO" id="GO:0005886">
    <property type="term" value="C:plasma membrane"/>
    <property type="evidence" value="ECO:0007669"/>
    <property type="project" value="TreeGrafter"/>
</dbReference>
<dbReference type="PANTHER" id="PTHR30531:SF12">
    <property type="entry name" value="FLAGELLAR BIOSYNTHETIC PROTEIN FLHB"/>
    <property type="match status" value="1"/>
</dbReference>
<keyword evidence="3" id="KW-0653">Protein transport</keyword>
<keyword evidence="4" id="KW-0472">Membrane</keyword>
<dbReference type="Pfam" id="PF01312">
    <property type="entry name" value="Bac_export_2"/>
    <property type="match status" value="1"/>
</dbReference>
<reference evidence="5" key="1">
    <citation type="submission" date="2020-02" db="EMBL/GenBank/DDBJ databases">
        <title>Investigating the Use of Bacteriophages as New Decolonization Strategy for Intestinal Carriage of CTX-M-15-producing ST131 Escherichia coli: an In Vitro Continuous Culture System Model.</title>
        <authorList>
            <person name="Bernasconi O.J."/>
            <person name="Campos-Madueno E.I."/>
            <person name="Dona V."/>
            <person name="Perreten V."/>
            <person name="Carattoli A."/>
            <person name="Endimiani A."/>
        </authorList>
    </citation>
    <scope>NUCLEOTIDE SEQUENCE</scope>
    <source>
        <strain evidence="5">4901.28</strain>
    </source>
</reference>
<name>A0A6D1ADU5_ECOLX</name>
<comment type="caution">
    <text evidence="5">The sequence shown here is derived from an EMBL/GenBank/DDBJ whole genome shotgun (WGS) entry which is preliminary data.</text>
</comment>
<dbReference type="GO" id="GO:0009306">
    <property type="term" value="P:protein secretion"/>
    <property type="evidence" value="ECO:0007669"/>
    <property type="project" value="InterPro"/>
</dbReference>
<evidence type="ECO:0000256" key="3">
    <source>
        <dbReference type="ARBA" id="ARBA00023225"/>
    </source>
</evidence>
<dbReference type="AlphaFoldDB" id="A0A6D1ADU5"/>
<keyword evidence="5" id="KW-0282">Flagellum</keyword>
<keyword evidence="4" id="KW-1133">Transmembrane helix</keyword>
<keyword evidence="4" id="KW-0812">Transmembrane</keyword>
<dbReference type="EMBL" id="JAAHTE010000442">
    <property type="protein sequence ID" value="NEU02840.1"/>
    <property type="molecule type" value="Genomic_DNA"/>
</dbReference>
<dbReference type="PANTHER" id="PTHR30531">
    <property type="entry name" value="FLAGELLAR BIOSYNTHETIC PROTEIN FLHB"/>
    <property type="match status" value="1"/>
</dbReference>
<sequence>MKLRVDLQFFAGEKTEKATPKKRKDTRKKGQVAKSSDVNTAVSLLVIFLSLIAIGPYMRDRLLSFIETFYTESLTMKLSESNVHTLFVSLLKD</sequence>
<evidence type="ECO:0000256" key="1">
    <source>
        <dbReference type="ARBA" id="ARBA00021622"/>
    </source>
</evidence>
<proteinExistence type="predicted"/>
<feature type="non-terminal residue" evidence="5">
    <location>
        <position position="93"/>
    </location>
</feature>
<protein>
    <recommendedName>
        <fullName evidence="1">Flagellar biosynthetic protein FlhB</fullName>
    </recommendedName>
</protein>
<keyword evidence="2" id="KW-1005">Bacterial flagellum biogenesis</keyword>